<organism evidence="2 3">
    <name type="scientific">Parabacteroides faecalis</name>
    <dbReference type="NCBI Taxonomy" id="2924040"/>
    <lineage>
        <taxon>Bacteria</taxon>
        <taxon>Pseudomonadati</taxon>
        <taxon>Bacteroidota</taxon>
        <taxon>Bacteroidia</taxon>
        <taxon>Bacteroidales</taxon>
        <taxon>Tannerellaceae</taxon>
        <taxon>Parabacteroides</taxon>
    </lineage>
</organism>
<keyword evidence="3" id="KW-1185">Reference proteome</keyword>
<gene>
    <name evidence="2" type="ORF">MUN53_00565</name>
</gene>
<feature type="region of interest" description="Disordered" evidence="1">
    <location>
        <begin position="173"/>
        <end position="269"/>
    </location>
</feature>
<proteinExistence type="predicted"/>
<protein>
    <recommendedName>
        <fullName evidence="4">DUF3106 domain-containing protein</fullName>
    </recommendedName>
</protein>
<accession>A0ABT0BWN3</accession>
<feature type="compositionally biased region" description="Basic and acidic residues" evidence="1">
    <location>
        <begin position="231"/>
        <end position="241"/>
    </location>
</feature>
<feature type="compositionally biased region" description="Pro residues" evidence="1">
    <location>
        <begin position="199"/>
        <end position="210"/>
    </location>
</feature>
<feature type="compositionally biased region" description="Basic and acidic residues" evidence="1">
    <location>
        <begin position="212"/>
        <end position="224"/>
    </location>
</feature>
<sequence>MKRLIWIGFLVLLFSLPAYSQFWIHFEWNAPTCRECRWMEQTLHLSPWAAKEYHKIIHKYGRKIEHEALKDCRYWDHSAQIIYRLRMERDRKLQRILSPRQFELYVYYIRETPQRIHDYIGWYDNPHYPNYHPTRNCYWYEDSYWRGNWTYAKGNWVCHFDAHGWYPGKYSRPTPPPPPHKPAPRPPHHQPVRPEKPVAPRPPVGRPVPPAHEGRPSGRPEKPSKGPSYQQDKDHKKDHPSKGSGRYSGHKNSSDSDRKSGIRGVGRKA</sequence>
<dbReference type="RefSeq" id="WP_243322944.1">
    <property type="nucleotide sequence ID" value="NZ_JAKZMM010000001.1"/>
</dbReference>
<evidence type="ECO:0000256" key="1">
    <source>
        <dbReference type="SAM" id="MobiDB-lite"/>
    </source>
</evidence>
<dbReference type="Proteomes" id="UP001165444">
    <property type="component" value="Unassembled WGS sequence"/>
</dbReference>
<evidence type="ECO:0008006" key="4">
    <source>
        <dbReference type="Google" id="ProtNLM"/>
    </source>
</evidence>
<evidence type="ECO:0000313" key="2">
    <source>
        <dbReference type="EMBL" id="MCJ2379127.1"/>
    </source>
</evidence>
<feature type="compositionally biased region" description="Basic residues" evidence="1">
    <location>
        <begin position="182"/>
        <end position="191"/>
    </location>
</feature>
<dbReference type="EMBL" id="JAKZMM010000001">
    <property type="protein sequence ID" value="MCJ2379127.1"/>
    <property type="molecule type" value="Genomic_DNA"/>
</dbReference>
<comment type="caution">
    <text evidence="2">The sequence shown here is derived from an EMBL/GenBank/DDBJ whole genome shotgun (WGS) entry which is preliminary data.</text>
</comment>
<reference evidence="2 3" key="1">
    <citation type="submission" date="2022-03" db="EMBL/GenBank/DDBJ databases">
        <title>Parabacteroides sp. nov. isolated from swine feces.</title>
        <authorList>
            <person name="Bak J.E."/>
        </authorList>
    </citation>
    <scope>NUCLEOTIDE SEQUENCE [LARGE SCALE GENOMIC DNA]</scope>
    <source>
        <strain evidence="2 3">AGMB00274</strain>
    </source>
</reference>
<evidence type="ECO:0000313" key="3">
    <source>
        <dbReference type="Proteomes" id="UP001165444"/>
    </source>
</evidence>
<name>A0ABT0BWN3_9BACT</name>